<dbReference type="Proteomes" id="UP000762676">
    <property type="component" value="Unassembled WGS sequence"/>
</dbReference>
<protein>
    <recommendedName>
        <fullName evidence="4">RecQ mediated genome instability protein 1 N-terminal domain-containing protein</fullName>
    </recommendedName>
</protein>
<sequence>MTEAKENNVCKQPFSRTKRRPAERSSNPRPLGQRVERLPLDHGATTVLTVSIEYEPDPSERYLRLESNSDIMKKVLVTGSVVAIRKPPNIVLRNGCKLHGNFEPLGRKNQRSYCLFYVVTTILSPLK</sequence>
<evidence type="ECO:0000313" key="2">
    <source>
        <dbReference type="EMBL" id="GFR80503.1"/>
    </source>
</evidence>
<dbReference type="EMBL" id="BMAT01008219">
    <property type="protein sequence ID" value="GFR80503.1"/>
    <property type="molecule type" value="Genomic_DNA"/>
</dbReference>
<comment type="caution">
    <text evidence="2">The sequence shown here is derived from an EMBL/GenBank/DDBJ whole genome shotgun (WGS) entry which is preliminary data.</text>
</comment>
<keyword evidence="3" id="KW-1185">Reference proteome</keyword>
<organism evidence="2 3">
    <name type="scientific">Elysia marginata</name>
    <dbReference type="NCBI Taxonomy" id="1093978"/>
    <lineage>
        <taxon>Eukaryota</taxon>
        <taxon>Metazoa</taxon>
        <taxon>Spiralia</taxon>
        <taxon>Lophotrochozoa</taxon>
        <taxon>Mollusca</taxon>
        <taxon>Gastropoda</taxon>
        <taxon>Heterobranchia</taxon>
        <taxon>Euthyneura</taxon>
        <taxon>Panpulmonata</taxon>
        <taxon>Sacoglossa</taxon>
        <taxon>Placobranchoidea</taxon>
        <taxon>Plakobranchidae</taxon>
        <taxon>Elysia</taxon>
    </lineage>
</organism>
<reference evidence="2 3" key="1">
    <citation type="journal article" date="2021" name="Elife">
        <title>Chloroplast acquisition without the gene transfer in kleptoplastic sea slugs, Plakobranchus ocellatus.</title>
        <authorList>
            <person name="Maeda T."/>
            <person name="Takahashi S."/>
            <person name="Yoshida T."/>
            <person name="Shimamura S."/>
            <person name="Takaki Y."/>
            <person name="Nagai Y."/>
            <person name="Toyoda A."/>
            <person name="Suzuki Y."/>
            <person name="Arimoto A."/>
            <person name="Ishii H."/>
            <person name="Satoh N."/>
            <person name="Nishiyama T."/>
            <person name="Hasebe M."/>
            <person name="Maruyama T."/>
            <person name="Minagawa J."/>
            <person name="Obokata J."/>
            <person name="Shigenobu S."/>
        </authorList>
    </citation>
    <scope>NUCLEOTIDE SEQUENCE [LARGE SCALE GENOMIC DNA]</scope>
</reference>
<evidence type="ECO:0000256" key="1">
    <source>
        <dbReference type="SAM" id="MobiDB-lite"/>
    </source>
</evidence>
<feature type="region of interest" description="Disordered" evidence="1">
    <location>
        <begin position="1"/>
        <end position="38"/>
    </location>
</feature>
<evidence type="ECO:0008006" key="4">
    <source>
        <dbReference type="Google" id="ProtNLM"/>
    </source>
</evidence>
<proteinExistence type="predicted"/>
<name>A0AAV4G4M4_9GAST</name>
<accession>A0AAV4G4M4</accession>
<dbReference type="AlphaFoldDB" id="A0AAV4G4M4"/>
<evidence type="ECO:0000313" key="3">
    <source>
        <dbReference type="Proteomes" id="UP000762676"/>
    </source>
</evidence>
<gene>
    <name evidence="2" type="ORF">ElyMa_004047600</name>
</gene>